<feature type="compositionally biased region" description="Low complexity" evidence="1">
    <location>
        <begin position="1"/>
        <end position="25"/>
    </location>
</feature>
<proteinExistence type="predicted"/>
<feature type="compositionally biased region" description="Low complexity" evidence="1">
    <location>
        <begin position="82"/>
        <end position="103"/>
    </location>
</feature>
<accession>A0A0S4J9X1</accession>
<keyword evidence="3" id="KW-1185">Reference proteome</keyword>
<dbReference type="EMBL" id="CYKH01001617">
    <property type="protein sequence ID" value="CUG88119.1"/>
    <property type="molecule type" value="Genomic_DNA"/>
</dbReference>
<name>A0A0S4J9X1_BODSA</name>
<protein>
    <submittedName>
        <fullName evidence="2">Uncharacterized protein</fullName>
    </submittedName>
</protein>
<evidence type="ECO:0000313" key="2">
    <source>
        <dbReference type="EMBL" id="CUG88119.1"/>
    </source>
</evidence>
<reference evidence="3" key="1">
    <citation type="submission" date="2015-09" db="EMBL/GenBank/DDBJ databases">
        <authorList>
            <consortium name="Pathogen Informatics"/>
        </authorList>
    </citation>
    <scope>NUCLEOTIDE SEQUENCE [LARGE SCALE GENOMIC DNA]</scope>
    <source>
        <strain evidence="3">Lake Konstanz</strain>
    </source>
</reference>
<organism evidence="2 3">
    <name type="scientific">Bodo saltans</name>
    <name type="common">Flagellated protozoan</name>
    <dbReference type="NCBI Taxonomy" id="75058"/>
    <lineage>
        <taxon>Eukaryota</taxon>
        <taxon>Discoba</taxon>
        <taxon>Euglenozoa</taxon>
        <taxon>Kinetoplastea</taxon>
        <taxon>Metakinetoplastina</taxon>
        <taxon>Eubodonida</taxon>
        <taxon>Bodonidae</taxon>
        <taxon>Bodo</taxon>
    </lineage>
</organism>
<evidence type="ECO:0000313" key="3">
    <source>
        <dbReference type="Proteomes" id="UP000051952"/>
    </source>
</evidence>
<dbReference type="Proteomes" id="UP000051952">
    <property type="component" value="Unassembled WGS sequence"/>
</dbReference>
<feature type="region of interest" description="Disordered" evidence="1">
    <location>
        <begin position="151"/>
        <end position="171"/>
    </location>
</feature>
<sequence>MSSGDSISGSSTAHAQHHGATTNAAAGGGSDASRSLTNPSVSFESANFLSVALMSDAVNQSTETSAAAAVATTTAGTTTVLLPPLTATIKPPEATSSSEQQQQQRRRSTRAHQDNGNDDEGLIGPLVPTVSSSYQLLRASHVADSGSVSVLPFDEKHSSSPRQRQRRRRPHRTIGADSVVFLSTSACKSCCRQRICECATLRCTRLWQWHDGKALKRIVKCCLLKHRQGWWWEQWQ</sequence>
<evidence type="ECO:0000256" key="1">
    <source>
        <dbReference type="SAM" id="MobiDB-lite"/>
    </source>
</evidence>
<dbReference type="AlphaFoldDB" id="A0A0S4J9X1"/>
<feature type="region of interest" description="Disordered" evidence="1">
    <location>
        <begin position="82"/>
        <end position="124"/>
    </location>
</feature>
<feature type="region of interest" description="Disordered" evidence="1">
    <location>
        <begin position="1"/>
        <end position="38"/>
    </location>
</feature>
<gene>
    <name evidence="2" type="ORF">BSAL_13790</name>
</gene>
<dbReference type="VEuPathDB" id="TriTrypDB:BSAL_13790"/>